<sequence>MTLFFSDVCRGFSSGDDDFSSDEDEEESREPPPREPLPRKMEPQPRENIQADVCDPPARHPWPIPRGQAVQDEGNLDEESWDEPIKEEEEEDIYLNPIRPDFEDLASSISRGATGIHQQMSVSPNTLKKVPWIATRGNAIPDRQGPGRNQSPYPGDHGRFISSLNKTSPNMSGPPPPFSQRPKLNTRPSLPPHNNQSGAMGGPFLPSSLQESKPNTLPMAKKTTTKGRPWMPSYAQESNDHVYEPVGNPAAAYHHESPTSSGPGRPPVPIPALRNHNKAAVGAKPLHHHTTAEQLHHHTTAEQLHHHTTAEPLHHHITAAAALDLAQALLRWAPLVALRESWHDHDDLISQLGAATLSHKKLPMSALPHIKPRGSINNGLSQPPTPSSPGQYHHNRPPCPIPPKTSPQDGTPPLEPAPLHPQGKRQQFITLDDGSNIFLTELLEKSLEKPYFHSISRVQAKTSLKHESDGSYVIRPSTRTEHPLTLTLKHDGCFYNINIRQRSDCLLALGNEKIQEQAFSSLDELVKIHTREPIKLKNGKLALLKQTPNKEVQSRHILREQLGRGKPINFSNLFLVYKCSLSLLLETRSTPAK</sequence>
<dbReference type="PANTHER" id="PTHR14098:SF14">
    <property type="entry name" value="SH2 DOMAIN-CONTAINING PROTEIN"/>
    <property type="match status" value="1"/>
</dbReference>
<proteinExistence type="predicted"/>
<dbReference type="EMBL" id="JACEEZ010015127">
    <property type="protein sequence ID" value="KAG0719042.1"/>
    <property type="molecule type" value="Genomic_DNA"/>
</dbReference>
<dbReference type="GO" id="GO:0007169">
    <property type="term" value="P:cell surface receptor protein tyrosine kinase signaling pathway"/>
    <property type="evidence" value="ECO:0007669"/>
    <property type="project" value="TreeGrafter"/>
</dbReference>
<dbReference type="GO" id="GO:0035556">
    <property type="term" value="P:intracellular signal transduction"/>
    <property type="evidence" value="ECO:0007669"/>
    <property type="project" value="TreeGrafter"/>
</dbReference>
<accession>A0A8J5CT97</accession>
<feature type="compositionally biased region" description="Polar residues" evidence="3">
    <location>
        <begin position="182"/>
        <end position="198"/>
    </location>
</feature>
<gene>
    <name evidence="5" type="ORF">GWK47_051287</name>
</gene>
<dbReference type="Pfam" id="PF14633">
    <property type="entry name" value="SH2_2"/>
    <property type="match status" value="1"/>
</dbReference>
<dbReference type="Proteomes" id="UP000770661">
    <property type="component" value="Unassembled WGS sequence"/>
</dbReference>
<dbReference type="SMART" id="SM00252">
    <property type="entry name" value="SH2"/>
    <property type="match status" value="1"/>
</dbReference>
<dbReference type="Gene3D" id="3.30.505.10">
    <property type="entry name" value="SH2 domain"/>
    <property type="match status" value="1"/>
</dbReference>
<feature type="compositionally biased region" description="Acidic residues" evidence="3">
    <location>
        <begin position="74"/>
        <end position="89"/>
    </location>
</feature>
<dbReference type="GO" id="GO:0005737">
    <property type="term" value="C:cytoplasm"/>
    <property type="evidence" value="ECO:0007669"/>
    <property type="project" value="UniProtKB-ARBA"/>
</dbReference>
<dbReference type="InterPro" id="IPR035420">
    <property type="entry name" value="Spt6_SH2"/>
</dbReference>
<evidence type="ECO:0000256" key="2">
    <source>
        <dbReference type="PROSITE-ProRule" id="PRU00191"/>
    </source>
</evidence>
<feature type="region of interest" description="Disordered" evidence="3">
    <location>
        <begin position="136"/>
        <end position="273"/>
    </location>
</feature>
<feature type="region of interest" description="Disordered" evidence="3">
    <location>
        <begin position="1"/>
        <end position="89"/>
    </location>
</feature>
<dbReference type="InterPro" id="IPR000980">
    <property type="entry name" value="SH2"/>
</dbReference>
<dbReference type="InterPro" id="IPR036860">
    <property type="entry name" value="SH2_dom_sf"/>
</dbReference>
<keyword evidence="6" id="KW-1185">Reference proteome</keyword>
<dbReference type="OrthoDB" id="10044490at2759"/>
<feature type="compositionally biased region" description="Polar residues" evidence="3">
    <location>
        <begin position="162"/>
        <end position="171"/>
    </location>
</feature>
<evidence type="ECO:0000313" key="6">
    <source>
        <dbReference type="Proteomes" id="UP000770661"/>
    </source>
</evidence>
<dbReference type="SUPFAM" id="SSF55550">
    <property type="entry name" value="SH2 domain"/>
    <property type="match status" value="1"/>
</dbReference>
<dbReference type="InterPro" id="IPR051751">
    <property type="entry name" value="Immunoreceptor_sig_adapters"/>
</dbReference>
<protein>
    <recommendedName>
        <fullName evidence="4">SH2 domain-containing protein</fullName>
    </recommendedName>
</protein>
<evidence type="ECO:0000259" key="4">
    <source>
        <dbReference type="PROSITE" id="PS50001"/>
    </source>
</evidence>
<feature type="compositionally biased region" description="Acidic residues" evidence="3">
    <location>
        <begin position="15"/>
        <end position="28"/>
    </location>
</feature>
<organism evidence="5 6">
    <name type="scientific">Chionoecetes opilio</name>
    <name type="common">Atlantic snow crab</name>
    <name type="synonym">Cancer opilio</name>
    <dbReference type="NCBI Taxonomy" id="41210"/>
    <lineage>
        <taxon>Eukaryota</taxon>
        <taxon>Metazoa</taxon>
        <taxon>Ecdysozoa</taxon>
        <taxon>Arthropoda</taxon>
        <taxon>Crustacea</taxon>
        <taxon>Multicrustacea</taxon>
        <taxon>Malacostraca</taxon>
        <taxon>Eumalacostraca</taxon>
        <taxon>Eucarida</taxon>
        <taxon>Decapoda</taxon>
        <taxon>Pleocyemata</taxon>
        <taxon>Brachyura</taxon>
        <taxon>Eubrachyura</taxon>
        <taxon>Majoidea</taxon>
        <taxon>Majidae</taxon>
        <taxon>Chionoecetes</taxon>
    </lineage>
</organism>
<feature type="domain" description="SH2" evidence="4">
    <location>
        <begin position="450"/>
        <end position="547"/>
    </location>
</feature>
<keyword evidence="1 2" id="KW-0727">SH2 domain</keyword>
<dbReference type="PANTHER" id="PTHR14098">
    <property type="entry name" value="SH2 DOMAIN CONTAINING PROTEIN"/>
    <property type="match status" value="1"/>
</dbReference>
<comment type="caution">
    <text evidence="5">The sequence shown here is derived from an EMBL/GenBank/DDBJ whole genome shotgun (WGS) entry which is preliminary data.</text>
</comment>
<dbReference type="AlphaFoldDB" id="A0A8J5CT97"/>
<evidence type="ECO:0000256" key="1">
    <source>
        <dbReference type="ARBA" id="ARBA00022999"/>
    </source>
</evidence>
<dbReference type="PROSITE" id="PS50001">
    <property type="entry name" value="SH2"/>
    <property type="match status" value="1"/>
</dbReference>
<name>A0A8J5CT97_CHIOP</name>
<evidence type="ECO:0000256" key="3">
    <source>
        <dbReference type="SAM" id="MobiDB-lite"/>
    </source>
</evidence>
<evidence type="ECO:0000313" key="5">
    <source>
        <dbReference type="EMBL" id="KAG0719042.1"/>
    </source>
</evidence>
<reference evidence="5" key="1">
    <citation type="submission" date="2020-07" db="EMBL/GenBank/DDBJ databases">
        <title>The High-quality genome of the commercially important snow crab, Chionoecetes opilio.</title>
        <authorList>
            <person name="Jeong J.-H."/>
            <person name="Ryu S."/>
        </authorList>
    </citation>
    <scope>NUCLEOTIDE SEQUENCE</scope>
    <source>
        <strain evidence="5">MADBK_172401_WGS</strain>
        <tissue evidence="5">Digestive gland</tissue>
    </source>
</reference>
<feature type="region of interest" description="Disordered" evidence="3">
    <location>
        <begin position="367"/>
        <end position="423"/>
    </location>
</feature>
<feature type="compositionally biased region" description="Basic and acidic residues" evidence="3">
    <location>
        <begin position="29"/>
        <end position="45"/>
    </location>
</feature>